<dbReference type="InterPro" id="IPR024344">
    <property type="entry name" value="MDMPI_metal-binding"/>
</dbReference>
<gene>
    <name evidence="3" type="ORF">SAMN05443668_11969</name>
</gene>
<organism evidence="3 4">
    <name type="scientific">Cryptosporangium aurantiacum</name>
    <dbReference type="NCBI Taxonomy" id="134849"/>
    <lineage>
        <taxon>Bacteria</taxon>
        <taxon>Bacillati</taxon>
        <taxon>Actinomycetota</taxon>
        <taxon>Actinomycetes</taxon>
        <taxon>Cryptosporangiales</taxon>
        <taxon>Cryptosporangiaceae</taxon>
        <taxon>Cryptosporangium</taxon>
    </lineage>
</organism>
<dbReference type="EMBL" id="FRCS01000019">
    <property type="protein sequence ID" value="SHN46973.1"/>
    <property type="molecule type" value="Genomic_DNA"/>
</dbReference>
<feature type="domain" description="Mycothiol-dependent maleylpyruvate isomerase metal-binding" evidence="2">
    <location>
        <begin position="11"/>
        <end position="133"/>
    </location>
</feature>
<name>A0A1M7RKY2_9ACTN</name>
<dbReference type="SUPFAM" id="SSF109854">
    <property type="entry name" value="DinB/YfiT-like putative metalloenzymes"/>
    <property type="match status" value="1"/>
</dbReference>
<dbReference type="Proteomes" id="UP000184440">
    <property type="component" value="Unassembled WGS sequence"/>
</dbReference>
<evidence type="ECO:0000259" key="2">
    <source>
        <dbReference type="Pfam" id="PF11716"/>
    </source>
</evidence>
<sequence>MPAIDYPAALLAEDRRFAEHLRGADLATPVPTCPGWTLQQLLRHLGRGHRWAAQIVREQRDAPLDPRSVEGGKPPADPDGALEWVADSGGVLLDAVVATGHDAPVWTFVGPRPAAWWIRRRLHESTVHRADAAIALGVDYEIAPELAVDGVGEWIGLIEAGGAQPLESGASLHLHATDTDAEWTLRGTPDGLLVEPVHAKATTALRGPARDLLLALSRRRAVAETGVEVFGDESVWSAWLDRTPF</sequence>
<dbReference type="PANTHER" id="PTHR40758:SF1">
    <property type="entry name" value="CONSERVED PROTEIN"/>
    <property type="match status" value="1"/>
</dbReference>
<dbReference type="Pfam" id="PF11716">
    <property type="entry name" value="MDMPI_N"/>
    <property type="match status" value="1"/>
</dbReference>
<proteinExistence type="predicted"/>
<evidence type="ECO:0000313" key="4">
    <source>
        <dbReference type="Proteomes" id="UP000184440"/>
    </source>
</evidence>
<dbReference type="GO" id="GO:0046872">
    <property type="term" value="F:metal ion binding"/>
    <property type="evidence" value="ECO:0007669"/>
    <property type="project" value="InterPro"/>
</dbReference>
<dbReference type="Pfam" id="PF07398">
    <property type="entry name" value="MDMPI_C"/>
    <property type="match status" value="1"/>
</dbReference>
<evidence type="ECO:0000313" key="3">
    <source>
        <dbReference type="EMBL" id="SHN46973.1"/>
    </source>
</evidence>
<accession>A0A1M7RKY2</accession>
<reference evidence="3 4" key="1">
    <citation type="submission" date="2016-11" db="EMBL/GenBank/DDBJ databases">
        <authorList>
            <person name="Jaros S."/>
            <person name="Januszkiewicz K."/>
            <person name="Wedrychowicz H."/>
        </authorList>
    </citation>
    <scope>NUCLEOTIDE SEQUENCE [LARGE SCALE GENOMIC DNA]</scope>
    <source>
        <strain evidence="3 4">DSM 46144</strain>
    </source>
</reference>
<dbReference type="PANTHER" id="PTHR40758">
    <property type="entry name" value="CONSERVED PROTEIN"/>
    <property type="match status" value="1"/>
</dbReference>
<feature type="domain" description="MDMPI C-terminal" evidence="1">
    <location>
        <begin position="145"/>
        <end position="237"/>
    </location>
</feature>
<dbReference type="Gene3D" id="1.20.120.450">
    <property type="entry name" value="dinb family like domain"/>
    <property type="match status" value="1"/>
</dbReference>
<dbReference type="GO" id="GO:0005886">
    <property type="term" value="C:plasma membrane"/>
    <property type="evidence" value="ECO:0007669"/>
    <property type="project" value="TreeGrafter"/>
</dbReference>
<dbReference type="STRING" id="134849.SAMN05443668_11969"/>
<dbReference type="NCBIfam" id="TIGR03083">
    <property type="entry name" value="maleylpyruvate isomerase family mycothiol-dependent enzyme"/>
    <property type="match status" value="1"/>
</dbReference>
<dbReference type="InterPro" id="IPR017517">
    <property type="entry name" value="Maleyloyr_isom"/>
</dbReference>
<dbReference type="AlphaFoldDB" id="A0A1M7RKY2"/>
<evidence type="ECO:0000259" key="1">
    <source>
        <dbReference type="Pfam" id="PF07398"/>
    </source>
</evidence>
<dbReference type="InterPro" id="IPR010872">
    <property type="entry name" value="MDMPI_C-term_domain"/>
</dbReference>
<protein>
    <submittedName>
        <fullName evidence="3">TIGR03083 family protein</fullName>
    </submittedName>
</protein>
<keyword evidence="4" id="KW-1185">Reference proteome</keyword>
<dbReference type="InterPro" id="IPR034660">
    <property type="entry name" value="DinB/YfiT-like"/>
</dbReference>